<sequence length="361" mass="39080">MRQAVPRPELSAVSRARQRGFSLIELIVVIAITSLIGTWAASTWMQQAEDAATRATGVWLLSIKQALDQMLHRQSDALVGLAEPGARGSVYRDVWRPTLDELITAGHLPQGFPLKAPLAYSVWLRVDPPQGDCLRLGCKILGSLIAVPEALAGSDAEKVTRVGLLLSTIGGAAAAVTSLSESRVRGATIDVLNPPYPDMARLPRGSLLVRSFYDSTQYAVFLRQDDLRDASLKGSLSVAKDLQIGGATKAQGRVSAGEYLQVGASAAADGVCAEEGLIARGHDFGLLVCRNRRWERVDRGGGGSYLELSGYPCFENDDWIVRKRNPKTGDCTCPTGYEPFLMSVWKHPVLAQHEYSAYLCL</sequence>
<dbReference type="NCBIfam" id="TIGR02532">
    <property type="entry name" value="IV_pilin_GFxxxE"/>
    <property type="match status" value="1"/>
</dbReference>
<dbReference type="RefSeq" id="WP_259659930.1">
    <property type="nucleotide sequence ID" value="NZ_JAHXRI010000004.1"/>
</dbReference>
<dbReference type="AlphaFoldDB" id="A0A953N6J1"/>
<keyword evidence="1" id="KW-0472">Membrane</keyword>
<keyword evidence="1" id="KW-1133">Transmembrane helix</keyword>
<evidence type="ECO:0000256" key="1">
    <source>
        <dbReference type="SAM" id="Phobius"/>
    </source>
</evidence>
<keyword evidence="3" id="KW-1185">Reference proteome</keyword>
<dbReference type="SUPFAM" id="SSF54523">
    <property type="entry name" value="Pili subunits"/>
    <property type="match status" value="1"/>
</dbReference>
<reference evidence="2" key="1">
    <citation type="submission" date="2021-07" db="EMBL/GenBank/DDBJ databases">
        <title>New genus and species of the family Alcaligenaceae.</title>
        <authorList>
            <person name="Hahn M.W."/>
        </authorList>
    </citation>
    <scope>NUCLEOTIDE SEQUENCE</scope>
    <source>
        <strain evidence="2">LF4-65</strain>
    </source>
</reference>
<protein>
    <submittedName>
        <fullName evidence="2">Prepilin-type N-terminal cleavage/methylation domain-containing protein</fullName>
    </submittedName>
</protein>
<dbReference type="Proteomes" id="UP000739565">
    <property type="component" value="Unassembled WGS sequence"/>
</dbReference>
<name>A0A953N6J1_9BURK</name>
<dbReference type="InterPro" id="IPR045584">
    <property type="entry name" value="Pilin-like"/>
</dbReference>
<dbReference type="EMBL" id="JAHXRI010000004">
    <property type="protein sequence ID" value="MBZ1349510.1"/>
    <property type="molecule type" value="Genomic_DNA"/>
</dbReference>
<keyword evidence="1" id="KW-0812">Transmembrane</keyword>
<gene>
    <name evidence="2" type="ORF">KZZ10_02525</name>
</gene>
<evidence type="ECO:0000313" key="2">
    <source>
        <dbReference type="EMBL" id="MBZ1349510.1"/>
    </source>
</evidence>
<comment type="caution">
    <text evidence="2">The sequence shown here is derived from an EMBL/GenBank/DDBJ whole genome shotgun (WGS) entry which is preliminary data.</text>
</comment>
<organism evidence="2 3">
    <name type="scientific">Zwartia hollandica</name>
    <dbReference type="NCBI Taxonomy" id="324606"/>
    <lineage>
        <taxon>Bacteria</taxon>
        <taxon>Pseudomonadati</taxon>
        <taxon>Pseudomonadota</taxon>
        <taxon>Betaproteobacteria</taxon>
        <taxon>Burkholderiales</taxon>
        <taxon>Alcaligenaceae</taxon>
        <taxon>Zwartia</taxon>
    </lineage>
</organism>
<evidence type="ECO:0000313" key="3">
    <source>
        <dbReference type="Proteomes" id="UP000739565"/>
    </source>
</evidence>
<accession>A0A953N6J1</accession>
<feature type="transmembrane region" description="Helical" evidence="1">
    <location>
        <begin position="21"/>
        <end position="41"/>
    </location>
</feature>
<dbReference type="InterPro" id="IPR012902">
    <property type="entry name" value="N_methyl_site"/>
</dbReference>
<proteinExistence type="predicted"/>
<dbReference type="Pfam" id="PF07963">
    <property type="entry name" value="N_methyl"/>
    <property type="match status" value="1"/>
</dbReference>